<dbReference type="Gene3D" id="1.10.10.10">
    <property type="entry name" value="Winged helix-like DNA-binding domain superfamily/Winged helix DNA-binding domain"/>
    <property type="match status" value="1"/>
</dbReference>
<evidence type="ECO:0000313" key="4">
    <source>
        <dbReference type="Proteomes" id="UP000037822"/>
    </source>
</evidence>
<dbReference type="InterPro" id="IPR036390">
    <property type="entry name" value="WH_DNA-bd_sf"/>
</dbReference>
<dbReference type="InterPro" id="IPR000835">
    <property type="entry name" value="HTH_MarR-typ"/>
</dbReference>
<dbReference type="Pfam" id="PF12802">
    <property type="entry name" value="MarR_2"/>
    <property type="match status" value="1"/>
</dbReference>
<reference evidence="3 4" key="1">
    <citation type="submission" date="2015-07" db="EMBL/GenBank/DDBJ databases">
        <title>Whole genome sequencing of Bosea vaviloviae isolated from cave pool.</title>
        <authorList>
            <person name="Tan N.E.H."/>
            <person name="Lee Y.P."/>
            <person name="Gan H.M."/>
            <person name="Barton H."/>
            <person name="Savka M.A."/>
        </authorList>
    </citation>
    <scope>NUCLEOTIDE SEQUENCE [LARGE SCALE GENOMIC DNA]</scope>
    <source>
        <strain evidence="3 4">SD260</strain>
    </source>
</reference>
<comment type="caution">
    <text evidence="3">The sequence shown here is derived from an EMBL/GenBank/DDBJ whole genome shotgun (WGS) entry which is preliminary data.</text>
</comment>
<dbReference type="RefSeq" id="WP_054207784.1">
    <property type="nucleotide sequence ID" value="NZ_LGSZ01000022.1"/>
</dbReference>
<proteinExistence type="predicted"/>
<dbReference type="InterPro" id="IPR036388">
    <property type="entry name" value="WH-like_DNA-bd_sf"/>
</dbReference>
<dbReference type="PRINTS" id="PR00598">
    <property type="entry name" value="HTHMARR"/>
</dbReference>
<dbReference type="PATRIC" id="fig|1526658.3.peg.3168"/>
<evidence type="ECO:0000256" key="1">
    <source>
        <dbReference type="SAM" id="MobiDB-lite"/>
    </source>
</evidence>
<dbReference type="PANTHER" id="PTHR33164:SF57">
    <property type="entry name" value="MARR-FAMILY TRANSCRIPTIONAL REGULATOR"/>
    <property type="match status" value="1"/>
</dbReference>
<feature type="compositionally biased region" description="Basic and acidic residues" evidence="1">
    <location>
        <begin position="10"/>
        <end position="21"/>
    </location>
</feature>
<dbReference type="EMBL" id="LGSZ01000022">
    <property type="protein sequence ID" value="KPH82125.1"/>
    <property type="molecule type" value="Genomic_DNA"/>
</dbReference>
<dbReference type="Proteomes" id="UP000037822">
    <property type="component" value="Unassembled WGS sequence"/>
</dbReference>
<dbReference type="InterPro" id="IPR039422">
    <property type="entry name" value="MarR/SlyA-like"/>
</dbReference>
<organism evidence="3 4">
    <name type="scientific">Bosea vaviloviae</name>
    <dbReference type="NCBI Taxonomy" id="1526658"/>
    <lineage>
        <taxon>Bacteria</taxon>
        <taxon>Pseudomonadati</taxon>
        <taxon>Pseudomonadota</taxon>
        <taxon>Alphaproteobacteria</taxon>
        <taxon>Hyphomicrobiales</taxon>
        <taxon>Boseaceae</taxon>
        <taxon>Bosea</taxon>
    </lineage>
</organism>
<dbReference type="FunFam" id="1.10.10.10:FF:000590">
    <property type="entry name" value="Transcriptional regulator, MarR family"/>
    <property type="match status" value="1"/>
</dbReference>
<protein>
    <submittedName>
        <fullName evidence="3">Transcriptional regulator</fullName>
    </submittedName>
</protein>
<dbReference type="SUPFAM" id="SSF46785">
    <property type="entry name" value="Winged helix' DNA-binding domain"/>
    <property type="match status" value="1"/>
</dbReference>
<accession>A0A0N0MD71</accession>
<feature type="region of interest" description="Disordered" evidence="1">
    <location>
        <begin position="1"/>
        <end position="21"/>
    </location>
</feature>
<gene>
    <name evidence="3" type="ORF">AE618_04155</name>
</gene>
<evidence type="ECO:0000259" key="2">
    <source>
        <dbReference type="PROSITE" id="PS50995"/>
    </source>
</evidence>
<feature type="domain" description="HTH marR-type" evidence="2">
    <location>
        <begin position="24"/>
        <end position="160"/>
    </location>
</feature>
<dbReference type="SMART" id="SM00347">
    <property type="entry name" value="HTH_MARR"/>
    <property type="match status" value="1"/>
</dbReference>
<dbReference type="GO" id="GO:0003700">
    <property type="term" value="F:DNA-binding transcription factor activity"/>
    <property type="evidence" value="ECO:0007669"/>
    <property type="project" value="InterPro"/>
</dbReference>
<sequence>MEPTSSGLVLDRETKASERPGDHKDELRLWLRMLTCSTLIETEIRNRLREEFKTTLPRFDLMAQLDKSSAGMTVGEVSQRLMVSNGNVTAVVAGLLADGLVDKRAATQDRRVQVLTLTAQGRKAFKAMAERHEGWIAELFAGLDQPEIGQLFRLLGNTKTSLHRAISARSAQANDAGMSDAGKGNA</sequence>
<dbReference type="PANTHER" id="PTHR33164">
    <property type="entry name" value="TRANSCRIPTIONAL REGULATOR, MARR FAMILY"/>
    <property type="match status" value="1"/>
</dbReference>
<dbReference type="AlphaFoldDB" id="A0A0N0MD71"/>
<dbReference type="OrthoDB" id="7063965at2"/>
<dbReference type="PROSITE" id="PS50995">
    <property type="entry name" value="HTH_MARR_2"/>
    <property type="match status" value="1"/>
</dbReference>
<dbReference type="GO" id="GO:0006950">
    <property type="term" value="P:response to stress"/>
    <property type="evidence" value="ECO:0007669"/>
    <property type="project" value="TreeGrafter"/>
</dbReference>
<keyword evidence="4" id="KW-1185">Reference proteome</keyword>
<evidence type="ECO:0000313" key="3">
    <source>
        <dbReference type="EMBL" id="KPH82125.1"/>
    </source>
</evidence>
<name>A0A0N0MD71_9HYPH</name>